<evidence type="ECO:0000256" key="1">
    <source>
        <dbReference type="ARBA" id="ARBA00023015"/>
    </source>
</evidence>
<organism evidence="5 6">
    <name type="scientific">Pedobacter lusitanus</name>
    <dbReference type="NCBI Taxonomy" id="1503925"/>
    <lineage>
        <taxon>Bacteria</taxon>
        <taxon>Pseudomonadati</taxon>
        <taxon>Bacteroidota</taxon>
        <taxon>Sphingobacteriia</taxon>
        <taxon>Sphingobacteriales</taxon>
        <taxon>Sphingobacteriaceae</taxon>
        <taxon>Pedobacter</taxon>
    </lineage>
</organism>
<dbReference type="GO" id="GO:0003700">
    <property type="term" value="F:DNA-binding transcription factor activity"/>
    <property type="evidence" value="ECO:0007669"/>
    <property type="project" value="InterPro"/>
</dbReference>
<dbReference type="GO" id="GO:0043565">
    <property type="term" value="F:sequence-specific DNA binding"/>
    <property type="evidence" value="ECO:0007669"/>
    <property type="project" value="InterPro"/>
</dbReference>
<feature type="domain" description="HTH araC/xylS-type" evidence="4">
    <location>
        <begin position="159"/>
        <end position="259"/>
    </location>
</feature>
<evidence type="ECO:0000313" key="5">
    <source>
        <dbReference type="EMBL" id="KIO78905.1"/>
    </source>
</evidence>
<dbReference type="InterPro" id="IPR050204">
    <property type="entry name" value="AraC_XylS_family_regulators"/>
</dbReference>
<accession>A0A0D0GRS6</accession>
<name>A0A0D0GRS6_9SPHI</name>
<evidence type="ECO:0000256" key="2">
    <source>
        <dbReference type="ARBA" id="ARBA00023125"/>
    </source>
</evidence>
<gene>
    <name evidence="5" type="ORF">TH53_00935</name>
</gene>
<dbReference type="Pfam" id="PF12833">
    <property type="entry name" value="HTH_18"/>
    <property type="match status" value="1"/>
</dbReference>
<dbReference type="AlphaFoldDB" id="A0A0D0GRS6"/>
<dbReference type="STRING" id="1503925.TH53_00935"/>
<dbReference type="InterPro" id="IPR009057">
    <property type="entry name" value="Homeodomain-like_sf"/>
</dbReference>
<evidence type="ECO:0000313" key="6">
    <source>
        <dbReference type="Proteomes" id="UP000032049"/>
    </source>
</evidence>
<reference evidence="5 6" key="1">
    <citation type="submission" date="2015-01" db="EMBL/GenBank/DDBJ databases">
        <title>Draft genome sequence of Pedobacter sp. NL19 isolated from sludge of an effluent treatment pond in an abandoned uranium mine.</title>
        <authorList>
            <person name="Santos T."/>
            <person name="Caetano T."/>
            <person name="Covas C."/>
            <person name="Cruz A."/>
            <person name="Mendo S."/>
        </authorList>
    </citation>
    <scope>NUCLEOTIDE SEQUENCE [LARGE SCALE GENOMIC DNA]</scope>
    <source>
        <strain evidence="5 6">NL19</strain>
    </source>
</reference>
<dbReference type="OrthoDB" id="323290at2"/>
<sequence>MKYFTINPPEKLAAYVRFFWVLEGDATLESPYIHRSMADGCAELLFHYQGIFDELIPEKPEEKAFASGLAGQSLLIRRFVIRSNFGIFGAYLYPFAISQLFSIPGSELKNQMIDLKTLLGNQAHELEEKMMLAADHSQRVEIISGFLEKRLAVAKQQPPGIFQTIRYMIQTSEIINIEQLAAHNFLSTRQFERNFKQQAGFSPKLFSRIVRFQHALALYNHNNKSLAEIAYTCGYYDQSHFIQDFKQFSGHKPKEYFFNQAEGTAWRTV</sequence>
<proteinExistence type="predicted"/>
<dbReference type="InterPro" id="IPR046532">
    <property type="entry name" value="DUF6597"/>
</dbReference>
<dbReference type="PANTHER" id="PTHR46796:SF13">
    <property type="entry name" value="HTH-TYPE TRANSCRIPTIONAL ACTIVATOR RHAS"/>
    <property type="match status" value="1"/>
</dbReference>
<dbReference type="PANTHER" id="PTHR46796">
    <property type="entry name" value="HTH-TYPE TRANSCRIPTIONAL ACTIVATOR RHAS-RELATED"/>
    <property type="match status" value="1"/>
</dbReference>
<dbReference type="Proteomes" id="UP000032049">
    <property type="component" value="Unassembled WGS sequence"/>
</dbReference>
<dbReference type="PROSITE" id="PS01124">
    <property type="entry name" value="HTH_ARAC_FAMILY_2"/>
    <property type="match status" value="1"/>
</dbReference>
<dbReference type="InterPro" id="IPR018060">
    <property type="entry name" value="HTH_AraC"/>
</dbReference>
<protein>
    <submittedName>
        <fullName evidence="5">AraC family transcriptional regulator</fullName>
    </submittedName>
</protein>
<keyword evidence="2" id="KW-0238">DNA-binding</keyword>
<keyword evidence="3" id="KW-0804">Transcription</keyword>
<dbReference type="SMART" id="SM00342">
    <property type="entry name" value="HTH_ARAC"/>
    <property type="match status" value="1"/>
</dbReference>
<comment type="caution">
    <text evidence="5">The sequence shown here is derived from an EMBL/GenBank/DDBJ whole genome shotgun (WGS) entry which is preliminary data.</text>
</comment>
<keyword evidence="1" id="KW-0805">Transcription regulation</keyword>
<dbReference type="Pfam" id="PF20240">
    <property type="entry name" value="DUF6597"/>
    <property type="match status" value="1"/>
</dbReference>
<evidence type="ECO:0000259" key="4">
    <source>
        <dbReference type="PROSITE" id="PS01124"/>
    </source>
</evidence>
<dbReference type="EMBL" id="JXRA01000005">
    <property type="protein sequence ID" value="KIO78905.1"/>
    <property type="molecule type" value="Genomic_DNA"/>
</dbReference>
<dbReference type="RefSeq" id="WP_041877503.1">
    <property type="nucleotide sequence ID" value="NZ_CP157278.1"/>
</dbReference>
<dbReference type="SUPFAM" id="SSF46689">
    <property type="entry name" value="Homeodomain-like"/>
    <property type="match status" value="1"/>
</dbReference>
<evidence type="ECO:0000256" key="3">
    <source>
        <dbReference type="ARBA" id="ARBA00023163"/>
    </source>
</evidence>
<dbReference type="Gene3D" id="1.10.10.60">
    <property type="entry name" value="Homeodomain-like"/>
    <property type="match status" value="1"/>
</dbReference>
<keyword evidence="6" id="KW-1185">Reference proteome</keyword>